<dbReference type="AlphaFoldDB" id="A0AAE0FB45"/>
<protein>
    <submittedName>
        <fullName evidence="1">Uncharacterized protein</fullName>
    </submittedName>
</protein>
<organism evidence="1 2">
    <name type="scientific">Cymbomonas tetramitiformis</name>
    <dbReference type="NCBI Taxonomy" id="36881"/>
    <lineage>
        <taxon>Eukaryota</taxon>
        <taxon>Viridiplantae</taxon>
        <taxon>Chlorophyta</taxon>
        <taxon>Pyramimonadophyceae</taxon>
        <taxon>Pyramimonadales</taxon>
        <taxon>Pyramimonadaceae</taxon>
        <taxon>Cymbomonas</taxon>
    </lineage>
</organism>
<gene>
    <name evidence="1" type="ORF">CYMTET_34442</name>
</gene>
<evidence type="ECO:0000313" key="2">
    <source>
        <dbReference type="Proteomes" id="UP001190700"/>
    </source>
</evidence>
<sequence>VLDALLENEFEGASGTISFSREDGNAEFPWFQLTNLQGDGRGGLSKRTCCPGGGGTVRVSKIAFAEVGGGWDPGELELLRFRAGNVAEGVPPATPTVPQESVVQIREYACVRGMRFDDDERRCIACKAPDLCLHSYLVGCSENERLDEAMQCLGSEAQQMYKRLALQVTRPGKGCPWQARENFWLDEQSIDLMRHDARQLAVNWSRDPETLLVMSTPWLASGSRAFGPPWERAAHWEDSSLMGLLCSEFRVTLAFDSDL</sequence>
<proteinExistence type="predicted"/>
<keyword evidence="2" id="KW-1185">Reference proteome</keyword>
<dbReference type="Proteomes" id="UP001190700">
    <property type="component" value="Unassembled WGS sequence"/>
</dbReference>
<evidence type="ECO:0000313" key="1">
    <source>
        <dbReference type="EMBL" id="KAK3256423.1"/>
    </source>
</evidence>
<name>A0AAE0FB45_9CHLO</name>
<reference evidence="1 2" key="1">
    <citation type="journal article" date="2015" name="Genome Biol. Evol.">
        <title>Comparative Genomics of a Bacterivorous Green Alga Reveals Evolutionary Causalities and Consequences of Phago-Mixotrophic Mode of Nutrition.</title>
        <authorList>
            <person name="Burns J.A."/>
            <person name="Paasch A."/>
            <person name="Narechania A."/>
            <person name="Kim E."/>
        </authorList>
    </citation>
    <scope>NUCLEOTIDE SEQUENCE [LARGE SCALE GENOMIC DNA]</scope>
    <source>
        <strain evidence="1 2">PLY_AMNH</strain>
    </source>
</reference>
<dbReference type="EMBL" id="LGRX02021669">
    <property type="protein sequence ID" value="KAK3256423.1"/>
    <property type="molecule type" value="Genomic_DNA"/>
</dbReference>
<accession>A0AAE0FB45</accession>
<comment type="caution">
    <text evidence="1">The sequence shown here is derived from an EMBL/GenBank/DDBJ whole genome shotgun (WGS) entry which is preliminary data.</text>
</comment>
<feature type="non-terminal residue" evidence="1">
    <location>
        <position position="1"/>
    </location>
</feature>